<comment type="cofactor">
    <cofactor evidence="6">
        <name>Mg(2+)</name>
        <dbReference type="ChEBI" id="CHEBI:18420"/>
    </cofactor>
</comment>
<dbReference type="Pfam" id="PF01256">
    <property type="entry name" value="Carb_kinase"/>
    <property type="match status" value="1"/>
</dbReference>
<dbReference type="EC" id="4.2.1.136" evidence="6"/>
<dbReference type="PANTHER" id="PTHR12592">
    <property type="entry name" value="ATP-DEPENDENT (S)-NAD(P)H-HYDRATE DEHYDRATASE FAMILY MEMBER"/>
    <property type="match status" value="1"/>
</dbReference>
<protein>
    <recommendedName>
        <fullName evidence="6">ADP-dependent (S)-NAD(P)H-hydrate dehydratase</fullName>
        <ecNumber evidence="6">4.2.1.136</ecNumber>
    </recommendedName>
    <alternativeName>
        <fullName evidence="6">ADP-dependent NAD(P)HX dehydratase</fullName>
    </alternativeName>
</protein>
<evidence type="ECO:0000256" key="5">
    <source>
        <dbReference type="ARBA" id="ARBA00023239"/>
    </source>
</evidence>
<dbReference type="PROSITE" id="PS01050">
    <property type="entry name" value="YJEF_C_2"/>
    <property type="match status" value="1"/>
</dbReference>
<gene>
    <name evidence="6" type="primary">nnrD</name>
    <name evidence="8" type="ORF">Q0812_10960</name>
</gene>
<dbReference type="InterPro" id="IPR029056">
    <property type="entry name" value="Ribokinase-like"/>
</dbReference>
<reference evidence="8" key="1">
    <citation type="submission" date="2023-07" db="EMBL/GenBank/DDBJ databases">
        <title>Brevundimonas soil sp. nov., isolated from the soil of chemical plant.</title>
        <authorList>
            <person name="Wu N."/>
        </authorList>
    </citation>
    <scope>NUCLEOTIDE SEQUENCE</scope>
    <source>
        <strain evidence="8">XZ-24</strain>
    </source>
</reference>
<evidence type="ECO:0000256" key="3">
    <source>
        <dbReference type="ARBA" id="ARBA00022857"/>
    </source>
</evidence>
<dbReference type="InterPro" id="IPR000631">
    <property type="entry name" value="CARKD"/>
</dbReference>
<dbReference type="SUPFAM" id="SSF53613">
    <property type="entry name" value="Ribokinase-like"/>
    <property type="match status" value="1"/>
</dbReference>
<keyword evidence="1 6" id="KW-0547">Nucleotide-binding</keyword>
<evidence type="ECO:0000256" key="6">
    <source>
        <dbReference type="HAMAP-Rule" id="MF_01965"/>
    </source>
</evidence>
<feature type="binding site" evidence="6">
    <location>
        <position position="217"/>
    </location>
    <ligand>
        <name>(6S)-NADPHX</name>
        <dbReference type="ChEBI" id="CHEBI:64076"/>
    </ligand>
</feature>
<comment type="catalytic activity">
    <reaction evidence="6">
        <text>(6S)-NADPHX + ADP = AMP + phosphate + NADPH + H(+)</text>
        <dbReference type="Rhea" id="RHEA:32235"/>
        <dbReference type="ChEBI" id="CHEBI:15378"/>
        <dbReference type="ChEBI" id="CHEBI:43474"/>
        <dbReference type="ChEBI" id="CHEBI:57783"/>
        <dbReference type="ChEBI" id="CHEBI:64076"/>
        <dbReference type="ChEBI" id="CHEBI:456215"/>
        <dbReference type="ChEBI" id="CHEBI:456216"/>
        <dbReference type="EC" id="4.2.1.136"/>
    </reaction>
</comment>
<feature type="binding site" evidence="6">
    <location>
        <position position="216"/>
    </location>
    <ligand>
        <name>AMP</name>
        <dbReference type="ChEBI" id="CHEBI:456215"/>
    </ligand>
</feature>
<dbReference type="NCBIfam" id="TIGR00196">
    <property type="entry name" value="yjeF_cterm"/>
    <property type="match status" value="1"/>
</dbReference>
<comment type="caution">
    <text evidence="6">Lacks conserved residue(s) required for the propagation of feature annotation.</text>
</comment>
<feature type="binding site" evidence="6">
    <location>
        <begin position="187"/>
        <end position="191"/>
    </location>
    <ligand>
        <name>AMP</name>
        <dbReference type="ChEBI" id="CHEBI:456215"/>
    </ligand>
</feature>
<keyword evidence="2 6" id="KW-0067">ATP-binding</keyword>
<dbReference type="InterPro" id="IPR017953">
    <property type="entry name" value="Carbohydrate_kinase_pred_CS"/>
</dbReference>
<keyword evidence="3 6" id="KW-0521">NADP</keyword>
<organism evidence="8 9">
    <name type="scientific">Peiella sedimenti</name>
    <dbReference type="NCBI Taxonomy" id="3061083"/>
    <lineage>
        <taxon>Bacteria</taxon>
        <taxon>Pseudomonadati</taxon>
        <taxon>Pseudomonadota</taxon>
        <taxon>Alphaproteobacteria</taxon>
        <taxon>Caulobacterales</taxon>
        <taxon>Caulobacteraceae</taxon>
        <taxon>Peiella</taxon>
    </lineage>
</organism>
<comment type="subunit">
    <text evidence="6">Homotetramer.</text>
</comment>
<keyword evidence="5 6" id="KW-0456">Lyase</keyword>
<dbReference type="HAMAP" id="MF_01965">
    <property type="entry name" value="NADHX_dehydratase"/>
    <property type="match status" value="1"/>
</dbReference>
<evidence type="ECO:0000256" key="4">
    <source>
        <dbReference type="ARBA" id="ARBA00023027"/>
    </source>
</evidence>
<feature type="binding site" evidence="6">
    <location>
        <position position="152"/>
    </location>
    <ligand>
        <name>(6S)-NADPHX</name>
        <dbReference type="ChEBI" id="CHEBI:64076"/>
    </ligand>
</feature>
<sequence length="282" mass="29454">MDVKQTPDWLDRFPWPGAETHKHSRGRLGVVSGGPWATGAARLASRAGQRIGAGWVEVWAPEAAAPVLAPVLEAALLRPFGDAAELAEPAERLDAMVIGPALGRRPEHLAMVETVLAGAAALVLDADALSLFSQWPEALFDRLSPNDVLTPHLGEFDRLFPDLMGGGHRADLARRAAERAGCVVVLKGNQTVIASPDGRVEVSAPAPAWLATAGTGDVLAGMIGGLLAQKMDAFDAARAAVWIHAQAAGRFGPGLIAEDLPDLIPPVLGGLWQAAQRKGEGA</sequence>
<dbReference type="Gene3D" id="3.40.1190.20">
    <property type="match status" value="1"/>
</dbReference>
<proteinExistence type="inferred from homology"/>
<evidence type="ECO:0000256" key="2">
    <source>
        <dbReference type="ARBA" id="ARBA00022840"/>
    </source>
</evidence>
<keyword evidence="4 6" id="KW-0520">NAD</keyword>
<evidence type="ECO:0000259" key="7">
    <source>
        <dbReference type="PROSITE" id="PS51383"/>
    </source>
</evidence>
<evidence type="ECO:0000256" key="1">
    <source>
        <dbReference type="ARBA" id="ARBA00022741"/>
    </source>
</evidence>
<keyword evidence="9" id="KW-1185">Reference proteome</keyword>
<name>A0ABT8SN74_9CAUL</name>
<feature type="binding site" evidence="6">
    <location>
        <position position="40"/>
    </location>
    <ligand>
        <name>(6S)-NADPHX</name>
        <dbReference type="ChEBI" id="CHEBI:64076"/>
    </ligand>
</feature>
<dbReference type="PROSITE" id="PS51383">
    <property type="entry name" value="YJEF_C_3"/>
    <property type="match status" value="1"/>
</dbReference>
<comment type="function">
    <text evidence="6">Catalyzes the dehydration of the S-form of NAD(P)HX at the expense of ADP, which is converted to AMP. Together with NAD(P)HX epimerase, which catalyzes the epimerization of the S- and R-forms, the enzyme allows the repair of both epimers of NAD(P)HX, a damaged form of NAD(P)H that is a result of enzymatic or heat-dependent hydration.</text>
</comment>
<dbReference type="EMBL" id="JAUKTR010000004">
    <property type="protein sequence ID" value="MDO1559944.1"/>
    <property type="molecule type" value="Genomic_DNA"/>
</dbReference>
<dbReference type="RefSeq" id="WP_302110375.1">
    <property type="nucleotide sequence ID" value="NZ_JAUKTR010000004.1"/>
</dbReference>
<feature type="domain" description="YjeF C-terminal" evidence="7">
    <location>
        <begin position="5"/>
        <end position="271"/>
    </location>
</feature>
<dbReference type="PANTHER" id="PTHR12592:SF0">
    <property type="entry name" value="ATP-DEPENDENT (S)-NAD(P)H-HYDRATE DEHYDRATASE"/>
    <property type="match status" value="1"/>
</dbReference>
<comment type="similarity">
    <text evidence="6">Belongs to the NnrD/CARKD family.</text>
</comment>
<comment type="catalytic activity">
    <reaction evidence="6">
        <text>(6S)-NADHX + ADP = AMP + phosphate + NADH + H(+)</text>
        <dbReference type="Rhea" id="RHEA:32223"/>
        <dbReference type="ChEBI" id="CHEBI:15378"/>
        <dbReference type="ChEBI" id="CHEBI:43474"/>
        <dbReference type="ChEBI" id="CHEBI:57945"/>
        <dbReference type="ChEBI" id="CHEBI:64074"/>
        <dbReference type="ChEBI" id="CHEBI:456215"/>
        <dbReference type="ChEBI" id="CHEBI:456216"/>
        <dbReference type="EC" id="4.2.1.136"/>
    </reaction>
</comment>
<dbReference type="Proteomes" id="UP001169063">
    <property type="component" value="Unassembled WGS sequence"/>
</dbReference>
<evidence type="ECO:0000313" key="9">
    <source>
        <dbReference type="Proteomes" id="UP001169063"/>
    </source>
</evidence>
<dbReference type="CDD" id="cd01171">
    <property type="entry name" value="YXKO-related"/>
    <property type="match status" value="1"/>
</dbReference>
<accession>A0ABT8SN74</accession>
<evidence type="ECO:0000313" key="8">
    <source>
        <dbReference type="EMBL" id="MDO1559944.1"/>
    </source>
</evidence>
<comment type="caution">
    <text evidence="8">The sequence shown here is derived from an EMBL/GenBank/DDBJ whole genome shotgun (WGS) entry which is preliminary data.</text>
</comment>